<name>A0A6A4V0H7_AMPAM</name>
<keyword evidence="3" id="KW-1185">Reference proteome</keyword>
<dbReference type="AlphaFoldDB" id="A0A6A4V0H7"/>
<protein>
    <submittedName>
        <fullName evidence="2">Uncharacterized protein</fullName>
    </submittedName>
</protein>
<sequence length="440" mass="48231">MSKIQCFHEPLKDFWTGPREIRPAVPRDPQKEQERRQHVSEALHAYETGQLDGDPVQNLRHQFKMRRARGHLPAAAPGSEELPAPSRSADPVRVFTSRGFAEQLAAESGDDGDPESLQLLTGAGAAGQSSLVTFASVGQSSDAMAGRRGRPAQSVTVVAGGEHQLPRRLRTVLSGQQRLCSLRLTLQRQTDQLQALQARHELELEQRDAGDEPPHALFPPVDAALADADGAAAGDLLLSPSTLEEANCELQRLRDEMLQLRTALLESAVAANERALEANRQRVELLSVFTPRQTEVLLGHRRRADDWDVEDLRRAVALRRVFTRGQYEHLRLQMRLPLPALRHASVSVEGVVDHTGDTGGSGELFDALVSGEVVVDECDAAEDEAAVDPMELADLLLEQTVTDEVEIGWEEEEPADTVADAPRSRPLKVAVTPARRVSLV</sequence>
<dbReference type="EMBL" id="VIIS01002015">
    <property type="protein sequence ID" value="KAF0289677.1"/>
    <property type="molecule type" value="Genomic_DNA"/>
</dbReference>
<accession>A0A6A4V0H7</accession>
<organism evidence="2 3">
    <name type="scientific">Amphibalanus amphitrite</name>
    <name type="common">Striped barnacle</name>
    <name type="synonym">Balanus amphitrite</name>
    <dbReference type="NCBI Taxonomy" id="1232801"/>
    <lineage>
        <taxon>Eukaryota</taxon>
        <taxon>Metazoa</taxon>
        <taxon>Ecdysozoa</taxon>
        <taxon>Arthropoda</taxon>
        <taxon>Crustacea</taxon>
        <taxon>Multicrustacea</taxon>
        <taxon>Cirripedia</taxon>
        <taxon>Thoracica</taxon>
        <taxon>Thoracicalcarea</taxon>
        <taxon>Balanomorpha</taxon>
        <taxon>Balanoidea</taxon>
        <taxon>Balanidae</taxon>
        <taxon>Amphibalaninae</taxon>
        <taxon>Amphibalanus</taxon>
    </lineage>
</organism>
<reference evidence="2 3" key="1">
    <citation type="submission" date="2019-07" db="EMBL/GenBank/DDBJ databases">
        <title>Draft genome assembly of a fouling barnacle, Amphibalanus amphitrite (Darwin, 1854): The first reference genome for Thecostraca.</title>
        <authorList>
            <person name="Kim W."/>
        </authorList>
    </citation>
    <scope>NUCLEOTIDE SEQUENCE [LARGE SCALE GENOMIC DNA]</scope>
    <source>
        <strain evidence="2">SNU_AA5</strain>
        <tissue evidence="2">Soma without cirri and trophi</tissue>
    </source>
</reference>
<proteinExistence type="predicted"/>
<evidence type="ECO:0000313" key="3">
    <source>
        <dbReference type="Proteomes" id="UP000440578"/>
    </source>
</evidence>
<feature type="region of interest" description="Disordered" evidence="1">
    <location>
        <begin position="18"/>
        <end position="37"/>
    </location>
</feature>
<evidence type="ECO:0000313" key="2">
    <source>
        <dbReference type="EMBL" id="KAF0289677.1"/>
    </source>
</evidence>
<feature type="compositionally biased region" description="Basic and acidic residues" evidence="1">
    <location>
        <begin position="28"/>
        <end position="37"/>
    </location>
</feature>
<gene>
    <name evidence="2" type="ORF">FJT64_012102</name>
</gene>
<dbReference type="Proteomes" id="UP000440578">
    <property type="component" value="Unassembled WGS sequence"/>
</dbReference>
<evidence type="ECO:0000256" key="1">
    <source>
        <dbReference type="SAM" id="MobiDB-lite"/>
    </source>
</evidence>
<comment type="caution">
    <text evidence="2">The sequence shown here is derived from an EMBL/GenBank/DDBJ whole genome shotgun (WGS) entry which is preliminary data.</text>
</comment>
<dbReference type="OrthoDB" id="6380655at2759"/>